<comment type="caution">
    <text evidence="6">The sequence shown here is derived from an EMBL/GenBank/DDBJ whole genome shotgun (WGS) entry which is preliminary data.</text>
</comment>
<dbReference type="Pfam" id="PF01614">
    <property type="entry name" value="IclR_C"/>
    <property type="match status" value="1"/>
</dbReference>
<dbReference type="PANTHER" id="PTHR30136">
    <property type="entry name" value="HELIX-TURN-HELIX TRANSCRIPTIONAL REGULATOR, ICLR FAMILY"/>
    <property type="match status" value="1"/>
</dbReference>
<evidence type="ECO:0000256" key="3">
    <source>
        <dbReference type="ARBA" id="ARBA00023163"/>
    </source>
</evidence>
<dbReference type="InterPro" id="IPR014757">
    <property type="entry name" value="Tscrpt_reg_IclR_C"/>
</dbReference>
<dbReference type="SUPFAM" id="SSF46785">
    <property type="entry name" value="Winged helix' DNA-binding domain"/>
    <property type="match status" value="1"/>
</dbReference>
<proteinExistence type="predicted"/>
<dbReference type="InterPro" id="IPR036388">
    <property type="entry name" value="WH-like_DNA-bd_sf"/>
</dbReference>
<keyword evidence="1" id="KW-0805">Transcription regulation</keyword>
<dbReference type="InterPro" id="IPR005471">
    <property type="entry name" value="Tscrpt_reg_IclR_N"/>
</dbReference>
<dbReference type="SUPFAM" id="SSF55781">
    <property type="entry name" value="GAF domain-like"/>
    <property type="match status" value="1"/>
</dbReference>
<dbReference type="GO" id="GO:0003677">
    <property type="term" value="F:DNA binding"/>
    <property type="evidence" value="ECO:0007669"/>
    <property type="project" value="UniProtKB-KW"/>
</dbReference>
<dbReference type="Proteomes" id="UP001549320">
    <property type="component" value="Unassembled WGS sequence"/>
</dbReference>
<evidence type="ECO:0000259" key="5">
    <source>
        <dbReference type="PROSITE" id="PS51078"/>
    </source>
</evidence>
<keyword evidence="2 6" id="KW-0238">DNA-binding</keyword>
<dbReference type="Gene3D" id="1.10.10.10">
    <property type="entry name" value="Winged helix-like DNA-binding domain superfamily/Winged helix DNA-binding domain"/>
    <property type="match status" value="1"/>
</dbReference>
<dbReference type="Pfam" id="PF09339">
    <property type="entry name" value="HTH_IclR"/>
    <property type="match status" value="1"/>
</dbReference>
<gene>
    <name evidence="6" type="ORF">ABIE13_002579</name>
</gene>
<name>A0ABV2QA68_9BURK</name>
<dbReference type="SMART" id="SM00346">
    <property type="entry name" value="HTH_ICLR"/>
    <property type="match status" value="1"/>
</dbReference>
<evidence type="ECO:0000313" key="7">
    <source>
        <dbReference type="Proteomes" id="UP001549320"/>
    </source>
</evidence>
<evidence type="ECO:0000313" key="6">
    <source>
        <dbReference type="EMBL" id="MET4577468.1"/>
    </source>
</evidence>
<dbReference type="PANTHER" id="PTHR30136:SF24">
    <property type="entry name" value="HTH-TYPE TRANSCRIPTIONAL REPRESSOR ALLR"/>
    <property type="match status" value="1"/>
</dbReference>
<keyword evidence="3" id="KW-0804">Transcription</keyword>
<accession>A0ABV2QA68</accession>
<evidence type="ECO:0000256" key="1">
    <source>
        <dbReference type="ARBA" id="ARBA00023015"/>
    </source>
</evidence>
<dbReference type="PROSITE" id="PS51077">
    <property type="entry name" value="HTH_ICLR"/>
    <property type="match status" value="1"/>
</dbReference>
<organism evidence="6 7">
    <name type="scientific">Ottowia thiooxydans</name>
    <dbReference type="NCBI Taxonomy" id="219182"/>
    <lineage>
        <taxon>Bacteria</taxon>
        <taxon>Pseudomonadati</taxon>
        <taxon>Pseudomonadota</taxon>
        <taxon>Betaproteobacteria</taxon>
        <taxon>Burkholderiales</taxon>
        <taxon>Comamonadaceae</taxon>
        <taxon>Ottowia</taxon>
    </lineage>
</organism>
<dbReference type="Gene3D" id="3.30.450.40">
    <property type="match status" value="1"/>
</dbReference>
<keyword evidence="7" id="KW-1185">Reference proteome</keyword>
<feature type="domain" description="IclR-ED" evidence="5">
    <location>
        <begin position="75"/>
        <end position="259"/>
    </location>
</feature>
<dbReference type="InterPro" id="IPR029016">
    <property type="entry name" value="GAF-like_dom_sf"/>
</dbReference>
<feature type="domain" description="HTH iclR-type" evidence="4">
    <location>
        <begin position="13"/>
        <end position="74"/>
    </location>
</feature>
<dbReference type="InterPro" id="IPR050707">
    <property type="entry name" value="HTH_MetabolicPath_Reg"/>
</dbReference>
<reference evidence="6 7" key="1">
    <citation type="submission" date="2024-06" db="EMBL/GenBank/DDBJ databases">
        <title>Sorghum-associated microbial communities from plants grown in Nebraska, USA.</title>
        <authorList>
            <person name="Schachtman D."/>
        </authorList>
    </citation>
    <scope>NUCLEOTIDE SEQUENCE [LARGE SCALE GENOMIC DNA]</scope>
    <source>
        <strain evidence="6 7">2709</strain>
    </source>
</reference>
<dbReference type="PROSITE" id="PS51078">
    <property type="entry name" value="ICLR_ED"/>
    <property type="match status" value="1"/>
</dbReference>
<evidence type="ECO:0000259" key="4">
    <source>
        <dbReference type="PROSITE" id="PS51077"/>
    </source>
</evidence>
<dbReference type="InterPro" id="IPR036390">
    <property type="entry name" value="WH_DNA-bd_sf"/>
</dbReference>
<sequence>MPKTPSIDTPYMVPAVNRSIQILRYLQRNKKVTVTDVAHALGVGPSTCYAILKTLQHHNFIAFDERTKTYSLGLALLELGGSVSRDFTSVHKARSHLSTYARETGLTVFVAARASHEHLLVVDREEPPGDVRVDIAVGTRFRITEGLSGRCFMAYLPEEECDALIESLGLHPFAGLPAPSPAMYRAQLRATRKAGFVTLVDLPQRGSNGVAAPIFDSEGRVLFAVAAMGLSPSITGKAIKETGATLRRTTDLITHSLNETAT</sequence>
<protein>
    <submittedName>
        <fullName evidence="6">DNA-binding IclR family transcriptional regulator</fullName>
    </submittedName>
</protein>
<dbReference type="RefSeq" id="WP_354443885.1">
    <property type="nucleotide sequence ID" value="NZ_JBEPSH010000005.1"/>
</dbReference>
<dbReference type="EMBL" id="JBEPSH010000005">
    <property type="protein sequence ID" value="MET4577468.1"/>
    <property type="molecule type" value="Genomic_DNA"/>
</dbReference>
<evidence type="ECO:0000256" key="2">
    <source>
        <dbReference type="ARBA" id="ARBA00023125"/>
    </source>
</evidence>